<dbReference type="SUPFAM" id="SSF49842">
    <property type="entry name" value="TNF-like"/>
    <property type="match status" value="1"/>
</dbReference>
<evidence type="ECO:0000256" key="4">
    <source>
        <dbReference type="SAM" id="Coils"/>
    </source>
</evidence>
<name>A0A5N5JU02_PANHP</name>
<keyword evidence="8" id="KW-1185">Reference proteome</keyword>
<sequence length="207" mass="23008">MKTAFVLALVVLLSHSSLQDAETPDPKLDVTIEIVQLRDKLIEMRMGMKLMQQYNEDLQAKMTDIELELKNQTATHKIAFSAALANSVGDYDVAITLVYSKVITNIGQAYNPVTGIFTAPLNGSYYIRFTSCGNTGRHGMAVDLYKNNEKMNGLVKESDGYMTYFSGGLVMQLEAGDVVYTKLPANSKLYDDTNNRTTFTGFLIFPM</sequence>
<reference evidence="7 8" key="1">
    <citation type="submission" date="2019-06" db="EMBL/GenBank/DDBJ databases">
        <title>A chromosome-scale genome assembly of the striped catfish, Pangasianodon hypophthalmus.</title>
        <authorList>
            <person name="Wen M."/>
            <person name="Zahm M."/>
            <person name="Roques C."/>
            <person name="Cabau C."/>
            <person name="Klopp C."/>
            <person name="Donnadieu C."/>
            <person name="Jouanno E."/>
            <person name="Avarre J.-C."/>
            <person name="Campet M."/>
            <person name="Ha T.T.T."/>
            <person name="Dugue R."/>
            <person name="Lampietro C."/>
            <person name="Louis A."/>
            <person name="Herpin A."/>
            <person name="Echchiki A."/>
            <person name="Berthelot C."/>
            <person name="Parey E."/>
            <person name="Roest-Crollius H."/>
            <person name="Braasch I."/>
            <person name="Postlethwait J."/>
            <person name="Bobe J."/>
            <person name="Montfort J."/>
            <person name="Bouchez O."/>
            <person name="Begum T."/>
            <person name="Schartl M."/>
            <person name="Guiguen Y."/>
        </authorList>
    </citation>
    <scope>NUCLEOTIDE SEQUENCE [LARGE SCALE GENOMIC DNA]</scope>
    <source>
        <strain evidence="7 8">Indonesia</strain>
        <tissue evidence="7">Blood</tissue>
    </source>
</reference>
<dbReference type="InterPro" id="IPR001073">
    <property type="entry name" value="C1q_dom"/>
</dbReference>
<evidence type="ECO:0000256" key="2">
    <source>
        <dbReference type="ARBA" id="ARBA00022525"/>
    </source>
</evidence>
<feature type="domain" description="C1q" evidence="6">
    <location>
        <begin position="73"/>
        <end position="207"/>
    </location>
</feature>
<accession>A0A5N5JU02</accession>
<feature type="signal peptide" evidence="5">
    <location>
        <begin position="1"/>
        <end position="21"/>
    </location>
</feature>
<evidence type="ECO:0000256" key="1">
    <source>
        <dbReference type="ARBA" id="ARBA00004613"/>
    </source>
</evidence>
<dbReference type="InterPro" id="IPR050822">
    <property type="entry name" value="Cerebellin_Synaptic_Org"/>
</dbReference>
<dbReference type="Pfam" id="PF00386">
    <property type="entry name" value="C1q"/>
    <property type="match status" value="1"/>
</dbReference>
<dbReference type="AlphaFoldDB" id="A0A5N5JU02"/>
<evidence type="ECO:0000313" key="7">
    <source>
        <dbReference type="EMBL" id="KAB5522719.1"/>
    </source>
</evidence>
<feature type="coiled-coil region" evidence="4">
    <location>
        <begin position="48"/>
        <end position="75"/>
    </location>
</feature>
<comment type="subcellular location">
    <subcellularLocation>
        <location evidence="1">Secreted</location>
    </subcellularLocation>
</comment>
<dbReference type="GO" id="GO:0005576">
    <property type="term" value="C:extracellular region"/>
    <property type="evidence" value="ECO:0007669"/>
    <property type="project" value="UniProtKB-SubCell"/>
</dbReference>
<dbReference type="Proteomes" id="UP000327468">
    <property type="component" value="Chromosome 27"/>
</dbReference>
<evidence type="ECO:0000313" key="8">
    <source>
        <dbReference type="Proteomes" id="UP000327468"/>
    </source>
</evidence>
<evidence type="ECO:0000256" key="5">
    <source>
        <dbReference type="SAM" id="SignalP"/>
    </source>
</evidence>
<dbReference type="PANTHER" id="PTHR22923:SF102">
    <property type="entry name" value="CEREBELLIN 13-RELATED"/>
    <property type="match status" value="1"/>
</dbReference>
<organism evidence="7 8">
    <name type="scientific">Pangasianodon hypophthalmus</name>
    <name type="common">Striped catfish</name>
    <name type="synonym">Helicophagus hypophthalmus</name>
    <dbReference type="NCBI Taxonomy" id="310915"/>
    <lineage>
        <taxon>Eukaryota</taxon>
        <taxon>Metazoa</taxon>
        <taxon>Chordata</taxon>
        <taxon>Craniata</taxon>
        <taxon>Vertebrata</taxon>
        <taxon>Euteleostomi</taxon>
        <taxon>Actinopterygii</taxon>
        <taxon>Neopterygii</taxon>
        <taxon>Teleostei</taxon>
        <taxon>Ostariophysi</taxon>
        <taxon>Siluriformes</taxon>
        <taxon>Pangasiidae</taxon>
        <taxon>Pangasianodon</taxon>
    </lineage>
</organism>
<dbReference type="PRINTS" id="PR00007">
    <property type="entry name" value="COMPLEMNTC1Q"/>
</dbReference>
<gene>
    <name evidence="7" type="ORF">PHYPO_G00162700</name>
</gene>
<dbReference type="PANTHER" id="PTHR22923">
    <property type="entry name" value="CEREBELLIN-RELATED"/>
    <property type="match status" value="1"/>
</dbReference>
<dbReference type="Gene3D" id="2.60.120.40">
    <property type="match status" value="1"/>
</dbReference>
<dbReference type="EMBL" id="VFJC01000028">
    <property type="protein sequence ID" value="KAB5522719.1"/>
    <property type="molecule type" value="Genomic_DNA"/>
</dbReference>
<proteinExistence type="predicted"/>
<comment type="caution">
    <text evidence="7">The sequence shown here is derived from an EMBL/GenBank/DDBJ whole genome shotgun (WGS) entry which is preliminary data.</text>
</comment>
<dbReference type="SMART" id="SM00110">
    <property type="entry name" value="C1Q"/>
    <property type="match status" value="1"/>
</dbReference>
<keyword evidence="3 5" id="KW-0732">Signal</keyword>
<dbReference type="PROSITE" id="PS50871">
    <property type="entry name" value="C1Q"/>
    <property type="match status" value="1"/>
</dbReference>
<feature type="chain" id="PRO_5024455311" description="C1q domain-containing protein" evidence="5">
    <location>
        <begin position="22"/>
        <end position="207"/>
    </location>
</feature>
<evidence type="ECO:0000259" key="6">
    <source>
        <dbReference type="PROSITE" id="PS50871"/>
    </source>
</evidence>
<protein>
    <recommendedName>
        <fullName evidence="6">C1q domain-containing protein</fullName>
    </recommendedName>
</protein>
<dbReference type="InterPro" id="IPR008983">
    <property type="entry name" value="Tumour_necrosis_fac-like_dom"/>
</dbReference>
<keyword evidence="4" id="KW-0175">Coiled coil</keyword>
<evidence type="ECO:0000256" key="3">
    <source>
        <dbReference type="ARBA" id="ARBA00022729"/>
    </source>
</evidence>
<keyword evidence="2" id="KW-0964">Secreted</keyword>